<dbReference type="OrthoDB" id="364998at2759"/>
<evidence type="ECO:0000313" key="1">
    <source>
        <dbReference type="EMBL" id="GFE53530.1"/>
    </source>
</evidence>
<name>A0A9W5T8W4_BABOV</name>
<dbReference type="Gene3D" id="3.70.10.10">
    <property type="match status" value="1"/>
</dbReference>
<dbReference type="AlphaFoldDB" id="A0A9W5T8W4"/>
<accession>A0A9W5T8W4</accession>
<comment type="caution">
    <text evidence="1">The sequence shown here is derived from an EMBL/GenBank/DDBJ whole genome shotgun (WGS) entry which is preliminary data.</text>
</comment>
<reference evidence="1" key="1">
    <citation type="submission" date="2019-12" db="EMBL/GenBank/DDBJ databases">
        <title>Genome sequence of Babesia ovis.</title>
        <authorList>
            <person name="Yamagishi J."/>
            <person name="Sevinc F."/>
            <person name="Xuan X."/>
        </authorList>
    </citation>
    <scope>NUCLEOTIDE SEQUENCE</scope>
    <source>
        <strain evidence="1">Selcuk</strain>
    </source>
</reference>
<organism evidence="1 2">
    <name type="scientific">Babesia ovis</name>
    <dbReference type="NCBI Taxonomy" id="5869"/>
    <lineage>
        <taxon>Eukaryota</taxon>
        <taxon>Sar</taxon>
        <taxon>Alveolata</taxon>
        <taxon>Apicomplexa</taxon>
        <taxon>Aconoidasida</taxon>
        <taxon>Piroplasmida</taxon>
        <taxon>Babesiidae</taxon>
        <taxon>Babesia</taxon>
    </lineage>
</organism>
<gene>
    <name evidence="1" type="ORF">BaOVIS_009340</name>
</gene>
<dbReference type="EMBL" id="BLIY01000006">
    <property type="protein sequence ID" value="GFE53530.1"/>
    <property type="molecule type" value="Genomic_DNA"/>
</dbReference>
<protein>
    <submittedName>
        <fullName evidence="1">Oxidoreductase NAD-binding Rossmann fold family protein</fullName>
    </submittedName>
</protein>
<sequence length="355" mass="40642">MSQLYIDRSRSIIQDESSAWNSNNSSAYRESALGFDPERRRRSEFRVECVFPQAGLLKRILMPMNPSLGGGQFKMAKLNPTDYANNQIKNLFYIHFVFEPHCMMIQSMMKGQSMYTCVRVPKNRLQKYSITTMNEEEYGKIIDIAVPLQTLLVCLNMFAQNQELSLVYDSDDRQILMNGRCASYSEYKYNGDVGQQMVCRVNTLNMSPLQLPFDGSHFNFVDVDYFSISPRLLYPCLYDIASDSTSNKLVLELLPLNDGNNKCVLGLASGQSSIAIEWDFSYDLNVFDEYNVSTKHLHSYSMRCWMSVANGIKLAQRIRIAVKGDGVLLIQVSMMDPASDGIHFYYQMYPLLHTV</sequence>
<keyword evidence="2" id="KW-1185">Reference proteome</keyword>
<dbReference type="Proteomes" id="UP001057455">
    <property type="component" value="Unassembled WGS sequence"/>
</dbReference>
<proteinExistence type="predicted"/>
<evidence type="ECO:0000313" key="2">
    <source>
        <dbReference type="Proteomes" id="UP001057455"/>
    </source>
</evidence>